<reference evidence="1 2" key="1">
    <citation type="submission" date="2022-01" db="EMBL/GenBank/DDBJ databases">
        <authorList>
            <person name="Xiong W."/>
            <person name="Schranz E."/>
        </authorList>
    </citation>
    <scope>NUCLEOTIDE SEQUENCE [LARGE SCALE GENOMIC DNA]</scope>
</reference>
<dbReference type="Proteomes" id="UP001157418">
    <property type="component" value="Unassembled WGS sequence"/>
</dbReference>
<proteinExistence type="predicted"/>
<evidence type="ECO:0000313" key="2">
    <source>
        <dbReference type="Proteomes" id="UP001157418"/>
    </source>
</evidence>
<gene>
    <name evidence="1" type="ORF">LVIROSA_LOCUS17151</name>
</gene>
<organism evidence="1 2">
    <name type="scientific">Lactuca virosa</name>
    <dbReference type="NCBI Taxonomy" id="75947"/>
    <lineage>
        <taxon>Eukaryota</taxon>
        <taxon>Viridiplantae</taxon>
        <taxon>Streptophyta</taxon>
        <taxon>Embryophyta</taxon>
        <taxon>Tracheophyta</taxon>
        <taxon>Spermatophyta</taxon>
        <taxon>Magnoliopsida</taxon>
        <taxon>eudicotyledons</taxon>
        <taxon>Gunneridae</taxon>
        <taxon>Pentapetalae</taxon>
        <taxon>asterids</taxon>
        <taxon>campanulids</taxon>
        <taxon>Asterales</taxon>
        <taxon>Asteraceae</taxon>
        <taxon>Cichorioideae</taxon>
        <taxon>Cichorieae</taxon>
        <taxon>Lactucinae</taxon>
        <taxon>Lactuca</taxon>
    </lineage>
</organism>
<keyword evidence="2" id="KW-1185">Reference proteome</keyword>
<evidence type="ECO:0000313" key="1">
    <source>
        <dbReference type="EMBL" id="CAH1430372.1"/>
    </source>
</evidence>
<dbReference type="AlphaFoldDB" id="A0AAU9MV21"/>
<protein>
    <submittedName>
        <fullName evidence="1">Uncharacterized protein</fullName>
    </submittedName>
</protein>
<name>A0AAU9MV21_9ASTR</name>
<sequence length="151" mass="16586">MEQVVNKKKETIIMPLFLELIMAAGEKACVSIEDIVAADSEISGFISKSDFLTNYRFRTTNSLFGQVAVNYPTIVPPGQIIRFEIAQRLLTAKLVTDLQPTAYRALPSFKAASTLLLREKFTVAISLLPSPPITGDTGYSLAFSGLLTERI</sequence>
<accession>A0AAU9MV21</accession>
<dbReference type="EMBL" id="CAKMRJ010003334">
    <property type="protein sequence ID" value="CAH1430372.1"/>
    <property type="molecule type" value="Genomic_DNA"/>
</dbReference>
<comment type="caution">
    <text evidence="1">The sequence shown here is derived from an EMBL/GenBank/DDBJ whole genome shotgun (WGS) entry which is preliminary data.</text>
</comment>